<dbReference type="GO" id="GO:0047547">
    <property type="term" value="F:2-methylcitrate dehydratase activity"/>
    <property type="evidence" value="ECO:0007669"/>
    <property type="project" value="InterPro"/>
</dbReference>
<name>A0AAE1CG65_9PEZI</name>
<dbReference type="PANTHER" id="PTHR16943:SF15">
    <property type="entry name" value="DEHYDRATASE (PRPD), PUTATIVE-RELATED"/>
    <property type="match status" value="1"/>
</dbReference>
<dbReference type="PANTHER" id="PTHR16943">
    <property type="entry name" value="2-METHYLCITRATE DEHYDRATASE-RELATED"/>
    <property type="match status" value="1"/>
</dbReference>
<evidence type="ECO:0000256" key="1">
    <source>
        <dbReference type="ARBA" id="ARBA00006174"/>
    </source>
</evidence>
<dbReference type="Pfam" id="PF03972">
    <property type="entry name" value="MmgE_PrpD_N"/>
    <property type="match status" value="1"/>
</dbReference>
<dbReference type="GO" id="GO:0019679">
    <property type="term" value="P:propionate metabolic process, methylcitrate cycle"/>
    <property type="evidence" value="ECO:0007669"/>
    <property type="project" value="InterPro"/>
</dbReference>
<protein>
    <submittedName>
        <fullName evidence="5">2-methylcitrate dehydratase</fullName>
    </submittedName>
</protein>
<reference evidence="5" key="2">
    <citation type="submission" date="2023-06" db="EMBL/GenBank/DDBJ databases">
        <authorList>
            <consortium name="Lawrence Berkeley National Laboratory"/>
            <person name="Haridas S."/>
            <person name="Hensen N."/>
            <person name="Bonometti L."/>
            <person name="Westerberg I."/>
            <person name="Brannstrom I.O."/>
            <person name="Guillou S."/>
            <person name="Cros-Aarteil S."/>
            <person name="Calhoun S."/>
            <person name="Kuo A."/>
            <person name="Mondo S."/>
            <person name="Pangilinan J."/>
            <person name="Riley R."/>
            <person name="Labutti K."/>
            <person name="Andreopoulos B."/>
            <person name="Lipzen A."/>
            <person name="Chen C."/>
            <person name="Yanf M."/>
            <person name="Daum C."/>
            <person name="Ng V."/>
            <person name="Clum A."/>
            <person name="Steindorff A."/>
            <person name="Ohm R."/>
            <person name="Martin F."/>
            <person name="Silar P."/>
            <person name="Natvig D."/>
            <person name="Lalanne C."/>
            <person name="Gautier V."/>
            <person name="Ament-Velasquez S.L."/>
            <person name="Kruys A."/>
            <person name="Hutchinson M.I."/>
            <person name="Powell A.J."/>
            <person name="Barry K."/>
            <person name="Miller A.N."/>
            <person name="Grigoriev I.V."/>
            <person name="Debuchy R."/>
            <person name="Gladieux P."/>
            <person name="Thoren M.H."/>
            <person name="Johannesson H."/>
        </authorList>
    </citation>
    <scope>NUCLEOTIDE SEQUENCE</scope>
    <source>
        <strain evidence="5">CBS 314.62</strain>
    </source>
</reference>
<dbReference type="SUPFAM" id="SSF103378">
    <property type="entry name" value="2-methylcitrate dehydratase PrpD"/>
    <property type="match status" value="1"/>
</dbReference>
<proteinExistence type="inferred from homology"/>
<accession>A0AAE1CG65</accession>
<organism evidence="5 6">
    <name type="scientific">Podospora appendiculata</name>
    <dbReference type="NCBI Taxonomy" id="314037"/>
    <lineage>
        <taxon>Eukaryota</taxon>
        <taxon>Fungi</taxon>
        <taxon>Dikarya</taxon>
        <taxon>Ascomycota</taxon>
        <taxon>Pezizomycotina</taxon>
        <taxon>Sordariomycetes</taxon>
        <taxon>Sordariomycetidae</taxon>
        <taxon>Sordariales</taxon>
        <taxon>Podosporaceae</taxon>
        <taxon>Podospora</taxon>
    </lineage>
</organism>
<keyword evidence="2" id="KW-0456">Lyase</keyword>
<dbReference type="InterPro" id="IPR045337">
    <property type="entry name" value="MmgE_PrpD_C"/>
</dbReference>
<evidence type="ECO:0000256" key="2">
    <source>
        <dbReference type="ARBA" id="ARBA00023239"/>
    </source>
</evidence>
<dbReference type="AlphaFoldDB" id="A0AAE1CG65"/>
<dbReference type="GO" id="GO:0051537">
    <property type="term" value="F:2 iron, 2 sulfur cluster binding"/>
    <property type="evidence" value="ECO:0007669"/>
    <property type="project" value="InterPro"/>
</dbReference>
<dbReference type="InterPro" id="IPR036148">
    <property type="entry name" value="MmgE/PrpD_sf"/>
</dbReference>
<dbReference type="Gene3D" id="3.30.1330.120">
    <property type="entry name" value="2-methylcitrate dehydratase PrpD"/>
    <property type="match status" value="1"/>
</dbReference>
<dbReference type="Pfam" id="PF19305">
    <property type="entry name" value="MmgE_PrpD_C"/>
    <property type="match status" value="1"/>
</dbReference>
<dbReference type="Gene3D" id="1.10.4100.10">
    <property type="entry name" value="2-methylcitrate dehydratase PrpD"/>
    <property type="match status" value="1"/>
</dbReference>
<keyword evidence="6" id="KW-1185">Reference proteome</keyword>
<dbReference type="EMBL" id="JAULSO010000001">
    <property type="protein sequence ID" value="KAK3693114.1"/>
    <property type="molecule type" value="Genomic_DNA"/>
</dbReference>
<gene>
    <name evidence="5" type="ORF">B0T22DRAFT_525610</name>
</gene>
<reference evidence="5" key="1">
    <citation type="journal article" date="2023" name="Mol. Phylogenet. Evol.">
        <title>Genome-scale phylogeny and comparative genomics of the fungal order Sordariales.</title>
        <authorList>
            <person name="Hensen N."/>
            <person name="Bonometti L."/>
            <person name="Westerberg I."/>
            <person name="Brannstrom I.O."/>
            <person name="Guillou S."/>
            <person name="Cros-Aarteil S."/>
            <person name="Calhoun S."/>
            <person name="Haridas S."/>
            <person name="Kuo A."/>
            <person name="Mondo S."/>
            <person name="Pangilinan J."/>
            <person name="Riley R."/>
            <person name="LaButti K."/>
            <person name="Andreopoulos B."/>
            <person name="Lipzen A."/>
            <person name="Chen C."/>
            <person name="Yan M."/>
            <person name="Daum C."/>
            <person name="Ng V."/>
            <person name="Clum A."/>
            <person name="Steindorff A."/>
            <person name="Ohm R.A."/>
            <person name="Martin F."/>
            <person name="Silar P."/>
            <person name="Natvig D.O."/>
            <person name="Lalanne C."/>
            <person name="Gautier V."/>
            <person name="Ament-Velasquez S.L."/>
            <person name="Kruys A."/>
            <person name="Hutchinson M.I."/>
            <person name="Powell A.J."/>
            <person name="Barry K."/>
            <person name="Miller A.N."/>
            <person name="Grigoriev I.V."/>
            <person name="Debuchy R."/>
            <person name="Gladieux P."/>
            <person name="Hiltunen Thoren M."/>
            <person name="Johannesson H."/>
        </authorList>
    </citation>
    <scope>NUCLEOTIDE SEQUENCE</scope>
    <source>
        <strain evidence="5">CBS 314.62</strain>
    </source>
</reference>
<dbReference type="InterPro" id="IPR042183">
    <property type="entry name" value="MmgE/PrpD_sf_1"/>
</dbReference>
<dbReference type="Proteomes" id="UP001270362">
    <property type="component" value="Unassembled WGS sequence"/>
</dbReference>
<evidence type="ECO:0000259" key="4">
    <source>
        <dbReference type="Pfam" id="PF19305"/>
    </source>
</evidence>
<dbReference type="InterPro" id="IPR042188">
    <property type="entry name" value="MmgE/PrpD_sf_2"/>
</dbReference>
<comment type="caution">
    <text evidence="5">The sequence shown here is derived from an EMBL/GenBank/DDBJ whole genome shotgun (WGS) entry which is preliminary data.</text>
</comment>
<sequence length="483" mass="52700">MTIITPDNNAELPYDEVIQKIVNYTYTFDAPSDAALLRAKAALLDSLGVAIESLKTSREAAALVGPLWPNAAASSAGAAGFHLPGTTHSLDLLKGAFDMGALIRYLDHNDAFAGAEWGHPSDNLGAILATADILSRRASVSVYRVLLAMIKAYEIQGVFQEHNAFNKVGLDHTLLVKIASTAVVSWLLGLTVDQALSAVSHAWADGHPLRLFRQSPNAGPRKGWAAGDACMRAVHLASLARAGQPGIRTALTDPRWGFYHTLYKDQEFILPRPFGCWVMENIVFKVTTAEGHALTAVEAALSLTQQLQARGLSATDIQAIRCRTQKPAMVIINKRGPLHNPADRDHCLRYMVAVVLLKGAQIETADYQNGSPWATDARVEALRGVISMEEDPQFTRDYHDSAVRSCTNALEVTMADGTTLDARVDFPFGHMRREETIALVREKAVENLRLGLCEDRVGEIIKTVTGEGFEEMEVSKFVDLFRG</sequence>
<dbReference type="NCBIfam" id="TIGR02330">
    <property type="entry name" value="prpD"/>
    <property type="match status" value="1"/>
</dbReference>
<evidence type="ECO:0000259" key="3">
    <source>
        <dbReference type="Pfam" id="PF03972"/>
    </source>
</evidence>
<dbReference type="InterPro" id="IPR005656">
    <property type="entry name" value="MmgE_PrpD"/>
</dbReference>
<evidence type="ECO:0000313" key="5">
    <source>
        <dbReference type="EMBL" id="KAK3693114.1"/>
    </source>
</evidence>
<dbReference type="GO" id="GO:0005739">
    <property type="term" value="C:mitochondrion"/>
    <property type="evidence" value="ECO:0007669"/>
    <property type="project" value="TreeGrafter"/>
</dbReference>
<feature type="domain" description="MmgE/PrpD N-terminal" evidence="3">
    <location>
        <begin position="25"/>
        <end position="268"/>
    </location>
</feature>
<dbReference type="InterPro" id="IPR012705">
    <property type="entry name" value="2Me_IsoCit_deHydtase_PrpD"/>
</dbReference>
<dbReference type="InterPro" id="IPR045336">
    <property type="entry name" value="MmgE_PrpD_N"/>
</dbReference>
<feature type="domain" description="MmgE/PrpD C-terminal" evidence="4">
    <location>
        <begin position="289"/>
        <end position="463"/>
    </location>
</feature>
<comment type="similarity">
    <text evidence="1">Belongs to the PrpD family.</text>
</comment>
<evidence type="ECO:0000313" key="6">
    <source>
        <dbReference type="Proteomes" id="UP001270362"/>
    </source>
</evidence>